<dbReference type="InterPro" id="IPR029044">
    <property type="entry name" value="Nucleotide-diphossugar_trans"/>
</dbReference>
<dbReference type="CDD" id="cd02511">
    <property type="entry name" value="Beta4Glucosyltransferase"/>
    <property type="match status" value="1"/>
</dbReference>
<evidence type="ECO:0000259" key="1">
    <source>
        <dbReference type="Pfam" id="PF00535"/>
    </source>
</evidence>
<accession>A0A6M3LAQ2</accession>
<dbReference type="Gene3D" id="3.90.550.10">
    <property type="entry name" value="Spore Coat Polysaccharide Biosynthesis Protein SpsA, Chain A"/>
    <property type="match status" value="1"/>
</dbReference>
<reference evidence="2" key="1">
    <citation type="submission" date="2020-03" db="EMBL/GenBank/DDBJ databases">
        <title>The deep terrestrial virosphere.</title>
        <authorList>
            <person name="Holmfeldt K."/>
            <person name="Nilsson E."/>
            <person name="Simone D."/>
            <person name="Lopez-Fernandez M."/>
            <person name="Wu X."/>
            <person name="de Brujin I."/>
            <person name="Lundin D."/>
            <person name="Andersson A."/>
            <person name="Bertilsson S."/>
            <person name="Dopson M."/>
        </authorList>
    </citation>
    <scope>NUCLEOTIDE SEQUENCE</scope>
    <source>
        <strain evidence="2">MM415B03200</strain>
    </source>
</reference>
<keyword evidence="2" id="KW-0808">Transferase</keyword>
<evidence type="ECO:0000313" key="2">
    <source>
        <dbReference type="EMBL" id="QJA92046.1"/>
    </source>
</evidence>
<gene>
    <name evidence="2" type="ORF">MM415B03200_0006</name>
</gene>
<dbReference type="PANTHER" id="PTHR43630">
    <property type="entry name" value="POLY-BETA-1,6-N-ACETYL-D-GLUCOSAMINE SYNTHASE"/>
    <property type="match status" value="1"/>
</dbReference>
<dbReference type="InterPro" id="IPR001173">
    <property type="entry name" value="Glyco_trans_2-like"/>
</dbReference>
<dbReference type="GO" id="GO:0016740">
    <property type="term" value="F:transferase activity"/>
    <property type="evidence" value="ECO:0007669"/>
    <property type="project" value="UniProtKB-KW"/>
</dbReference>
<dbReference type="Gene3D" id="1.25.40.10">
    <property type="entry name" value="Tetratricopeptide repeat domain"/>
    <property type="match status" value="1"/>
</dbReference>
<organism evidence="2">
    <name type="scientific">viral metagenome</name>
    <dbReference type="NCBI Taxonomy" id="1070528"/>
    <lineage>
        <taxon>unclassified sequences</taxon>
        <taxon>metagenomes</taxon>
        <taxon>organismal metagenomes</taxon>
    </lineage>
</organism>
<dbReference type="PANTHER" id="PTHR43630:SF2">
    <property type="entry name" value="GLYCOSYLTRANSFERASE"/>
    <property type="match status" value="1"/>
</dbReference>
<sequence>MTISNTGRLISACMIVRDEERNLKRCLDSIKDFVDEIIVVDTGSTDNTVKIAESYGAKVYHHPWQNDFSLHRNQSIGYATCKWLFIIDADEELIFDGRTSSEIKNAFGNIRDNHKALAIELKDIQSSCVTMELNTIRFFRKGCVEYKGIVHNQPSVEGASGASFIPNVRIHHYGYDLTAEQKKKKFERTVGLLEKTLKEHPENYHTLFYLCQIHTVNNDQKEANEWGEKYLVHKDKLNGSGVGNFNQSIYYTMVKNYMRMGIQKRASELLTEGLKEIPGDLDLALALTEFGVWTERPDLTSLGARQYVNAYNLFKSNPTIRKGRFVYTNYPESLAYCLYQLVFSQIDEAIKAIKDIKNVLNSTPDAYKNGMLIDLKLDLEKRDMKDLFNKLVKRDEIMSEFYESLEIMYPEKFESYQAHQ</sequence>
<name>A0A6M3LAQ2_9ZZZZ</name>
<feature type="domain" description="Glycosyltransferase 2-like" evidence="1">
    <location>
        <begin position="11"/>
        <end position="93"/>
    </location>
</feature>
<proteinExistence type="predicted"/>
<dbReference type="Pfam" id="PF00535">
    <property type="entry name" value="Glycos_transf_2"/>
    <property type="match status" value="1"/>
</dbReference>
<dbReference type="InterPro" id="IPR011990">
    <property type="entry name" value="TPR-like_helical_dom_sf"/>
</dbReference>
<protein>
    <submittedName>
        <fullName evidence="2">Putative glycosyltransferase</fullName>
    </submittedName>
</protein>
<dbReference type="AlphaFoldDB" id="A0A6M3LAQ2"/>
<dbReference type="SUPFAM" id="SSF53448">
    <property type="entry name" value="Nucleotide-diphospho-sugar transferases"/>
    <property type="match status" value="1"/>
</dbReference>
<dbReference type="SUPFAM" id="SSF48452">
    <property type="entry name" value="TPR-like"/>
    <property type="match status" value="1"/>
</dbReference>
<dbReference type="EMBL" id="MT143033">
    <property type="protein sequence ID" value="QJA92046.1"/>
    <property type="molecule type" value="Genomic_DNA"/>
</dbReference>